<dbReference type="AlphaFoldDB" id="A0A1F7YPH9"/>
<organism evidence="1 2">
    <name type="scientific">Candidatus Woesebacteria bacterium RIFCSPHIGHO2_01_FULL_41_10</name>
    <dbReference type="NCBI Taxonomy" id="1802500"/>
    <lineage>
        <taxon>Bacteria</taxon>
        <taxon>Candidatus Woeseibacteriota</taxon>
    </lineage>
</organism>
<dbReference type="STRING" id="1802500.A2801_02385"/>
<reference evidence="1 2" key="1">
    <citation type="journal article" date="2016" name="Nat. Commun.">
        <title>Thousands of microbial genomes shed light on interconnected biogeochemical processes in an aquifer system.</title>
        <authorList>
            <person name="Anantharaman K."/>
            <person name="Brown C.T."/>
            <person name="Hug L.A."/>
            <person name="Sharon I."/>
            <person name="Castelle C.J."/>
            <person name="Probst A.J."/>
            <person name="Thomas B.C."/>
            <person name="Singh A."/>
            <person name="Wilkins M.J."/>
            <person name="Karaoz U."/>
            <person name="Brodie E.L."/>
            <person name="Williams K.H."/>
            <person name="Hubbard S.S."/>
            <person name="Banfield J.F."/>
        </authorList>
    </citation>
    <scope>NUCLEOTIDE SEQUENCE [LARGE SCALE GENOMIC DNA]</scope>
</reference>
<evidence type="ECO:0000313" key="1">
    <source>
        <dbReference type="EMBL" id="OGM29193.1"/>
    </source>
</evidence>
<protein>
    <submittedName>
        <fullName evidence="1">Uncharacterized protein</fullName>
    </submittedName>
</protein>
<proteinExistence type="predicted"/>
<comment type="caution">
    <text evidence="1">The sequence shown here is derived from an EMBL/GenBank/DDBJ whole genome shotgun (WGS) entry which is preliminary data.</text>
</comment>
<evidence type="ECO:0000313" key="2">
    <source>
        <dbReference type="Proteomes" id="UP000177263"/>
    </source>
</evidence>
<dbReference type="Proteomes" id="UP000177263">
    <property type="component" value="Unassembled WGS sequence"/>
</dbReference>
<dbReference type="EMBL" id="MGGM01000016">
    <property type="protein sequence ID" value="OGM29193.1"/>
    <property type="molecule type" value="Genomic_DNA"/>
</dbReference>
<accession>A0A1F7YPH9</accession>
<sequence>MGNQLNVESRVSGLRIKKASYLLEPEERPFWLMPPMQIVEIHCEGIVKAVLCARVPNGGVTSLVVGQIRPNFLGASVAEWVGENATPLLPLAGLQILYDSSLRTLADVSPLTRDNRPLNIAWVAKFASKPLEDSAPLMAKMYYIALNRRFKPFEELI</sequence>
<name>A0A1F7YPH9_9BACT</name>
<gene>
    <name evidence="1" type="ORF">A2801_02385</name>
</gene>